<dbReference type="InterPro" id="IPR004031">
    <property type="entry name" value="PMP22/EMP/MP20/Claudin"/>
</dbReference>
<organism evidence="9 10">
    <name type="scientific">Steinernema carpocapsae</name>
    <name type="common">Entomopathogenic nematode</name>
    <dbReference type="NCBI Taxonomy" id="34508"/>
    <lineage>
        <taxon>Eukaryota</taxon>
        <taxon>Metazoa</taxon>
        <taxon>Ecdysozoa</taxon>
        <taxon>Nematoda</taxon>
        <taxon>Chromadorea</taxon>
        <taxon>Rhabditida</taxon>
        <taxon>Tylenchina</taxon>
        <taxon>Panagrolaimomorpha</taxon>
        <taxon>Strongyloidoidea</taxon>
        <taxon>Steinernematidae</taxon>
        <taxon>Steinernema</taxon>
    </lineage>
</organism>
<dbReference type="PANTHER" id="PTHR14399:SF5">
    <property type="entry name" value="CELL JUNCTION PROTEIN VAB-9"/>
    <property type="match status" value="1"/>
</dbReference>
<dbReference type="InterPro" id="IPR015664">
    <property type="entry name" value="P53_induced"/>
</dbReference>
<dbReference type="GO" id="GO:0016020">
    <property type="term" value="C:membrane"/>
    <property type="evidence" value="ECO:0007669"/>
    <property type="project" value="UniProtKB-SubCell"/>
</dbReference>
<dbReference type="EMBL" id="AZBU02000001">
    <property type="protein sequence ID" value="TMS35470.1"/>
    <property type="molecule type" value="Genomic_DNA"/>
</dbReference>
<evidence type="ECO:0000256" key="8">
    <source>
        <dbReference type="SAM" id="Phobius"/>
    </source>
</evidence>
<evidence type="ECO:0000256" key="5">
    <source>
        <dbReference type="ARBA" id="ARBA00022949"/>
    </source>
</evidence>
<reference evidence="9 10" key="2">
    <citation type="journal article" date="2019" name="G3 (Bethesda)">
        <title>Hybrid Assembly of the Genome of the Entomopathogenic Nematode Steinernema carpocapsae Identifies the X-Chromosome.</title>
        <authorList>
            <person name="Serra L."/>
            <person name="Macchietto M."/>
            <person name="Macias-Munoz A."/>
            <person name="McGill C.J."/>
            <person name="Rodriguez I.M."/>
            <person name="Rodriguez B."/>
            <person name="Murad R."/>
            <person name="Mortazavi A."/>
        </authorList>
    </citation>
    <scope>NUCLEOTIDE SEQUENCE [LARGE SCALE GENOMIC DNA]</scope>
    <source>
        <strain evidence="9 10">ALL</strain>
    </source>
</reference>
<dbReference type="AlphaFoldDB" id="A0A4U8UQH0"/>
<evidence type="ECO:0000256" key="2">
    <source>
        <dbReference type="ARBA" id="ARBA00004282"/>
    </source>
</evidence>
<keyword evidence="5" id="KW-0965">Cell junction</keyword>
<comment type="subcellular location">
    <subcellularLocation>
        <location evidence="2">Cell junction</location>
    </subcellularLocation>
    <subcellularLocation>
        <location evidence="1">Membrane</location>
        <topology evidence="1">Multi-pass membrane protein</topology>
    </subcellularLocation>
</comment>
<name>A0A4U8UQH0_STECR</name>
<dbReference type="GO" id="GO:0098609">
    <property type="term" value="P:cell-cell adhesion"/>
    <property type="evidence" value="ECO:0007669"/>
    <property type="project" value="TreeGrafter"/>
</dbReference>
<dbReference type="GO" id="GO:0005911">
    <property type="term" value="C:cell-cell junction"/>
    <property type="evidence" value="ECO:0007669"/>
    <property type="project" value="TreeGrafter"/>
</dbReference>
<dbReference type="Pfam" id="PF13903">
    <property type="entry name" value="Claudin_2"/>
    <property type="match status" value="1"/>
</dbReference>
<feature type="transmembrane region" description="Helical" evidence="8">
    <location>
        <begin position="94"/>
        <end position="115"/>
    </location>
</feature>
<accession>A0A4U8UQH0</accession>
<keyword evidence="7 8" id="KW-0472">Membrane</keyword>
<evidence type="ECO:0000313" key="10">
    <source>
        <dbReference type="Proteomes" id="UP000298663"/>
    </source>
</evidence>
<keyword evidence="10" id="KW-1185">Reference proteome</keyword>
<evidence type="ECO:0000256" key="1">
    <source>
        <dbReference type="ARBA" id="ARBA00004141"/>
    </source>
</evidence>
<sequence>MPLYVYIALYVYISYIIVVIVFLIIACVTTLLGILMNILGLRGNDLHKKYIFYKATTILIIISVLLELCSLITFPVGFYIRRNDYGVRNWDFDYSYGISWGAAVFSFAASLLMICDKEHEDIYYKEKTMYNPPPEFT</sequence>
<dbReference type="Gene3D" id="1.20.140.150">
    <property type="match status" value="1"/>
</dbReference>
<evidence type="ECO:0000313" key="9">
    <source>
        <dbReference type="EMBL" id="TMS35470.1"/>
    </source>
</evidence>
<evidence type="ECO:0000256" key="6">
    <source>
        <dbReference type="ARBA" id="ARBA00022989"/>
    </source>
</evidence>
<feature type="transmembrane region" description="Helical" evidence="8">
    <location>
        <begin position="12"/>
        <end position="39"/>
    </location>
</feature>
<evidence type="ECO:0000256" key="4">
    <source>
        <dbReference type="ARBA" id="ARBA00022692"/>
    </source>
</evidence>
<comment type="similarity">
    <text evidence="3">Belongs to the TMEM47 family.</text>
</comment>
<protein>
    <recommendedName>
        <fullName evidence="11">G-protein coupled receptors family 1 profile domain-containing protein</fullName>
    </recommendedName>
</protein>
<evidence type="ECO:0000256" key="7">
    <source>
        <dbReference type="ARBA" id="ARBA00023136"/>
    </source>
</evidence>
<dbReference type="STRING" id="34508.A0A4U8UQH0"/>
<evidence type="ECO:0000256" key="3">
    <source>
        <dbReference type="ARBA" id="ARBA00008691"/>
    </source>
</evidence>
<dbReference type="PANTHER" id="PTHR14399">
    <property type="entry name" value="P53-INDUCED PROTEIN RELATED"/>
    <property type="match status" value="1"/>
</dbReference>
<comment type="caution">
    <text evidence="9">The sequence shown here is derived from an EMBL/GenBank/DDBJ whole genome shotgun (WGS) entry which is preliminary data.</text>
</comment>
<gene>
    <name evidence="9" type="ORF">L596_002867</name>
</gene>
<reference evidence="9 10" key="1">
    <citation type="journal article" date="2015" name="Genome Biol.">
        <title>Comparative genomics of Steinernema reveals deeply conserved gene regulatory networks.</title>
        <authorList>
            <person name="Dillman A.R."/>
            <person name="Macchietto M."/>
            <person name="Porter C.F."/>
            <person name="Rogers A."/>
            <person name="Williams B."/>
            <person name="Antoshechkin I."/>
            <person name="Lee M.M."/>
            <person name="Goodwin Z."/>
            <person name="Lu X."/>
            <person name="Lewis E.E."/>
            <person name="Goodrich-Blair H."/>
            <person name="Stock S.P."/>
            <person name="Adams B.J."/>
            <person name="Sternberg P.W."/>
            <person name="Mortazavi A."/>
        </authorList>
    </citation>
    <scope>NUCLEOTIDE SEQUENCE [LARGE SCALE GENOMIC DNA]</scope>
    <source>
        <strain evidence="9 10">ALL</strain>
    </source>
</reference>
<dbReference type="Proteomes" id="UP000298663">
    <property type="component" value="Unassembled WGS sequence"/>
</dbReference>
<feature type="transmembrane region" description="Helical" evidence="8">
    <location>
        <begin position="51"/>
        <end position="74"/>
    </location>
</feature>
<dbReference type="OrthoDB" id="8655982at2759"/>
<evidence type="ECO:0008006" key="11">
    <source>
        <dbReference type="Google" id="ProtNLM"/>
    </source>
</evidence>
<proteinExistence type="inferred from homology"/>
<keyword evidence="4 8" id="KW-0812">Transmembrane</keyword>
<keyword evidence="6 8" id="KW-1133">Transmembrane helix</keyword>